<protein>
    <recommendedName>
        <fullName evidence="3">Peptidase M19</fullName>
    </recommendedName>
</protein>
<organism evidence="1 2">
    <name type="scientific">Aquibium oceanicum</name>
    <dbReference type="NCBI Taxonomy" id="1670800"/>
    <lineage>
        <taxon>Bacteria</taxon>
        <taxon>Pseudomonadati</taxon>
        <taxon>Pseudomonadota</taxon>
        <taxon>Alphaproteobacteria</taxon>
        <taxon>Hyphomicrobiales</taxon>
        <taxon>Phyllobacteriaceae</taxon>
        <taxon>Aquibium</taxon>
    </lineage>
</organism>
<dbReference type="InterPro" id="IPR008257">
    <property type="entry name" value="Pept_M19"/>
</dbReference>
<evidence type="ECO:0000313" key="2">
    <source>
        <dbReference type="Proteomes" id="UP000182840"/>
    </source>
</evidence>
<dbReference type="GO" id="GO:0006508">
    <property type="term" value="P:proteolysis"/>
    <property type="evidence" value="ECO:0007669"/>
    <property type="project" value="InterPro"/>
</dbReference>
<dbReference type="PROSITE" id="PS51365">
    <property type="entry name" value="RENAL_DIPEPTIDASE_2"/>
    <property type="match status" value="1"/>
</dbReference>
<dbReference type="PANTHER" id="PTHR10443:SF12">
    <property type="entry name" value="DIPEPTIDASE"/>
    <property type="match status" value="1"/>
</dbReference>
<evidence type="ECO:0000313" key="1">
    <source>
        <dbReference type="EMBL" id="APH72315.1"/>
    </source>
</evidence>
<dbReference type="OrthoDB" id="9804920at2"/>
<dbReference type="RefSeq" id="WP_072605097.1">
    <property type="nucleotide sequence ID" value="NZ_CP018171.1"/>
</dbReference>
<evidence type="ECO:0008006" key="3">
    <source>
        <dbReference type="Google" id="ProtNLM"/>
    </source>
</evidence>
<sequence>MSKTAGPLMIDLLGGAVGLLTPPADEPLAYGRKLLDGGLSAVNLTMALYARDIKPVLVEFFDYQNLFAEAPHMLLHVKTTEDILEARRSGRLGIIQGVQGLHFIEDQTPYIQILATLGLRVAALTYNESTQFGAGCLEPVDDGLTLLGRRAVRELNRCGILIDVSHAGERTSLEIAEMSETPVAATHSNAKALVPSGRNLTDPQIKAFAAGGGVIGISPYSPFCGTEARPTLDDVLKHFRYVADLVGPEHVAIGTDFFPHSKIKWENGTRRMYPEMVGPYVFETLYAEGLAGHADLPHLPQALEKAGFSGPEVEGICGGNAMRVLKAAWGA</sequence>
<name>A0A1L3SSK8_9HYPH</name>
<dbReference type="Proteomes" id="UP000182840">
    <property type="component" value="Chromosome"/>
</dbReference>
<gene>
    <name evidence="1" type="ORF">BSQ44_13815</name>
</gene>
<keyword evidence="2" id="KW-1185">Reference proteome</keyword>
<dbReference type="Pfam" id="PF01244">
    <property type="entry name" value="Peptidase_M19"/>
    <property type="match status" value="1"/>
</dbReference>
<dbReference type="EMBL" id="CP018171">
    <property type="protein sequence ID" value="APH72315.1"/>
    <property type="molecule type" value="Genomic_DNA"/>
</dbReference>
<dbReference type="GO" id="GO:0070573">
    <property type="term" value="F:metallodipeptidase activity"/>
    <property type="evidence" value="ECO:0007669"/>
    <property type="project" value="InterPro"/>
</dbReference>
<dbReference type="InterPro" id="IPR032466">
    <property type="entry name" value="Metal_Hydrolase"/>
</dbReference>
<dbReference type="AlphaFoldDB" id="A0A1L3SSK8"/>
<dbReference type="STRING" id="1670800.BSQ44_13815"/>
<dbReference type="PANTHER" id="PTHR10443">
    <property type="entry name" value="MICROSOMAL DIPEPTIDASE"/>
    <property type="match status" value="1"/>
</dbReference>
<dbReference type="SUPFAM" id="SSF51556">
    <property type="entry name" value="Metallo-dependent hydrolases"/>
    <property type="match status" value="1"/>
</dbReference>
<dbReference type="KEGG" id="meso:BSQ44_13815"/>
<proteinExistence type="predicted"/>
<dbReference type="Gene3D" id="3.20.20.140">
    <property type="entry name" value="Metal-dependent hydrolases"/>
    <property type="match status" value="1"/>
</dbReference>
<reference evidence="2" key="1">
    <citation type="submission" date="2016-11" db="EMBL/GenBank/DDBJ databases">
        <title>Mesorhizobium oceanicum sp. nov., isolated from deep seawater in South China Sea.</title>
        <authorList>
            <person name="Fu G.-Y."/>
        </authorList>
    </citation>
    <scope>NUCLEOTIDE SEQUENCE [LARGE SCALE GENOMIC DNA]</scope>
    <source>
        <strain evidence="2">B7</strain>
    </source>
</reference>
<accession>A0A1L3SSK8</accession>